<organism evidence="1">
    <name type="scientific">Wolbachia endosymbiont of Armadillidium arcangelii</name>
    <dbReference type="NCBI Taxonomy" id="3158571"/>
    <lineage>
        <taxon>Bacteria</taxon>
        <taxon>Pseudomonadati</taxon>
        <taxon>Pseudomonadota</taxon>
        <taxon>Alphaproteobacteria</taxon>
        <taxon>Rickettsiales</taxon>
        <taxon>Anaplasmataceae</taxon>
        <taxon>Wolbachieae</taxon>
        <taxon>Wolbachia</taxon>
    </lineage>
</organism>
<reference evidence="1" key="1">
    <citation type="submission" date="2024-06" db="EMBL/GenBank/DDBJ databases">
        <authorList>
            <person name="Dussert Y."/>
            <person name="Peccoud J."/>
            <person name="Pigeault R."/>
        </authorList>
    </citation>
    <scope>NUCLEOTIDE SEQUENCE</scope>
    <source>
        <strain evidence="1">WArc</strain>
    </source>
</reference>
<evidence type="ECO:0000313" key="1">
    <source>
        <dbReference type="EMBL" id="XBS66731.1"/>
    </source>
</evidence>
<accession>A0AAU7Q144</accession>
<dbReference type="AlphaFoldDB" id="A0AAU7Q144"/>
<gene>
    <name evidence="1" type="ORF">ABLO99_05815</name>
</gene>
<protein>
    <submittedName>
        <fullName evidence="1">Uncharacterized protein</fullName>
    </submittedName>
</protein>
<dbReference type="RefSeq" id="WP_349967176.1">
    <property type="nucleotide sequence ID" value="NZ_CP157942.1"/>
</dbReference>
<name>A0AAU7Q144_9RICK</name>
<sequence length="255" mass="29822">MLNTNNEVGKLCITDPEFEQKTLLLKKHFHDRTLQPMSEFKKVGEKEVGYSSGFQAEHQYGESDKATFMIKSVLNHTLTEKEKQSKLAQFKEFFYKGSRKATKLEAPYLPDFVINKLIDRSWPKVERNICYDDLNIADFIREYVAGDLYKLFLHDRAPIVELVTNNDLPEKRFVKNEAQSSESHEKYEKGEYKFQDQSKECIEQEKSQDKLHLRSKFLDKFITLMDPKEKGKNYQDAKGFEKILAAQILLGESDI</sequence>
<proteinExistence type="predicted"/>
<dbReference type="EMBL" id="CP157942">
    <property type="protein sequence ID" value="XBS66731.1"/>
    <property type="molecule type" value="Genomic_DNA"/>
</dbReference>